<evidence type="ECO:0000256" key="5">
    <source>
        <dbReference type="ARBA" id="ARBA00023134"/>
    </source>
</evidence>
<dbReference type="Proteomes" id="UP001172708">
    <property type="component" value="Unassembled WGS sequence"/>
</dbReference>
<reference evidence="12" key="1">
    <citation type="submission" date="2023-06" db="EMBL/GenBank/DDBJ databases">
        <title>Egi l300058.</title>
        <authorList>
            <person name="Gao L."/>
            <person name="Fang B.-Z."/>
            <person name="Li W.-J."/>
        </authorList>
    </citation>
    <scope>NUCLEOTIDE SEQUENCE</scope>
    <source>
        <strain evidence="12">EGI L300058</strain>
    </source>
</reference>
<keyword evidence="1 9" id="KW-1003">Cell membrane</keyword>
<dbReference type="SMART" id="SM00962">
    <property type="entry name" value="SRP54"/>
    <property type="match status" value="1"/>
</dbReference>
<evidence type="ECO:0000256" key="1">
    <source>
        <dbReference type="ARBA" id="ARBA00022475"/>
    </source>
</evidence>
<comment type="caution">
    <text evidence="12">The sequence shown here is derived from an EMBL/GenBank/DDBJ whole genome shotgun (WGS) entry which is preliminary data.</text>
</comment>
<dbReference type="Pfam" id="PF00448">
    <property type="entry name" value="SRP54"/>
    <property type="match status" value="1"/>
</dbReference>
<dbReference type="PANTHER" id="PTHR43134">
    <property type="entry name" value="SIGNAL RECOGNITION PARTICLE RECEPTOR SUBUNIT ALPHA"/>
    <property type="match status" value="1"/>
</dbReference>
<dbReference type="SUPFAM" id="SSF52540">
    <property type="entry name" value="P-loop containing nucleoside triphosphate hydrolases"/>
    <property type="match status" value="1"/>
</dbReference>
<comment type="subunit">
    <text evidence="9">Part of the signal recognition particle protein translocation system, which is composed of SRP and FtsY.</text>
</comment>
<proteinExistence type="inferred from homology"/>
<evidence type="ECO:0000256" key="7">
    <source>
        <dbReference type="ARBA" id="ARBA00023170"/>
    </source>
</evidence>
<dbReference type="PROSITE" id="PS00300">
    <property type="entry name" value="SRP54"/>
    <property type="match status" value="1"/>
</dbReference>
<evidence type="ECO:0000256" key="10">
    <source>
        <dbReference type="SAM" id="Phobius"/>
    </source>
</evidence>
<keyword evidence="6 9" id="KW-0472">Membrane</keyword>
<dbReference type="InterPro" id="IPR027417">
    <property type="entry name" value="P-loop_NTPase"/>
</dbReference>
<dbReference type="Gene3D" id="3.40.50.300">
    <property type="entry name" value="P-loop containing nucleotide triphosphate hydrolases"/>
    <property type="match status" value="1"/>
</dbReference>
<feature type="binding site" evidence="9">
    <location>
        <begin position="322"/>
        <end position="325"/>
    </location>
    <ligand>
        <name>GTP</name>
        <dbReference type="ChEBI" id="CHEBI:37565"/>
    </ligand>
</feature>
<gene>
    <name evidence="9 12" type="primary">ftsY</name>
    <name evidence="12" type="ORF">QQX02_01685</name>
</gene>
<dbReference type="InterPro" id="IPR004390">
    <property type="entry name" value="SR_rcpt_FtsY"/>
</dbReference>
<feature type="binding site" evidence="9">
    <location>
        <begin position="260"/>
        <end position="264"/>
    </location>
    <ligand>
        <name>GTP</name>
        <dbReference type="ChEBI" id="CHEBI:37565"/>
    </ligand>
</feature>
<evidence type="ECO:0000313" key="12">
    <source>
        <dbReference type="EMBL" id="MDN4479636.1"/>
    </source>
</evidence>
<keyword evidence="10" id="KW-1133">Transmembrane helix</keyword>
<keyword evidence="13" id="KW-1185">Reference proteome</keyword>
<keyword evidence="5 9" id="KW-0342">GTP-binding</keyword>
<dbReference type="EMBL" id="JAUHQA010000001">
    <property type="protein sequence ID" value="MDN4479636.1"/>
    <property type="molecule type" value="Genomic_DNA"/>
</dbReference>
<dbReference type="RefSeq" id="WP_301140810.1">
    <property type="nucleotide sequence ID" value="NZ_JAUHQA010000001.1"/>
</dbReference>
<evidence type="ECO:0000313" key="13">
    <source>
        <dbReference type="Proteomes" id="UP001172708"/>
    </source>
</evidence>
<keyword evidence="3 9" id="KW-0547">Nucleotide-binding</keyword>
<dbReference type="EC" id="3.6.5.4" evidence="9"/>
<evidence type="ECO:0000256" key="8">
    <source>
        <dbReference type="ARBA" id="ARBA00048027"/>
    </source>
</evidence>
<dbReference type="Pfam" id="PF02881">
    <property type="entry name" value="SRP54_N"/>
    <property type="match status" value="1"/>
</dbReference>
<evidence type="ECO:0000259" key="11">
    <source>
        <dbReference type="PROSITE" id="PS00300"/>
    </source>
</evidence>
<keyword evidence="4 9" id="KW-0378">Hydrolase</keyword>
<dbReference type="SMART" id="SM00382">
    <property type="entry name" value="AAA"/>
    <property type="match status" value="1"/>
</dbReference>
<protein>
    <recommendedName>
        <fullName evidence="9">Signal recognition particle receptor FtsY</fullName>
        <shortName evidence="9">SRP receptor</shortName>
        <ecNumber evidence="9">3.6.5.4</ecNumber>
    </recommendedName>
</protein>
<dbReference type="InterPro" id="IPR042101">
    <property type="entry name" value="SRP54_N_sf"/>
</dbReference>
<dbReference type="NCBIfam" id="TIGR00064">
    <property type="entry name" value="ftsY"/>
    <property type="match status" value="1"/>
</dbReference>
<keyword evidence="2 9" id="KW-0963">Cytoplasm</keyword>
<dbReference type="InterPro" id="IPR000897">
    <property type="entry name" value="SRP54_GTPase_dom"/>
</dbReference>
<evidence type="ECO:0000256" key="9">
    <source>
        <dbReference type="HAMAP-Rule" id="MF_00920"/>
    </source>
</evidence>
<feature type="binding site" evidence="9">
    <location>
        <begin position="177"/>
        <end position="184"/>
    </location>
    <ligand>
        <name>GTP</name>
        <dbReference type="ChEBI" id="CHEBI:37565"/>
    </ligand>
</feature>
<comment type="function">
    <text evidence="9">Involved in targeting and insertion of nascent membrane proteins into the cytoplasmic membrane. Acts as a receptor for the complex formed by the signal recognition particle (SRP) and the ribosome-nascent chain (RNC).</text>
</comment>
<feature type="transmembrane region" description="Helical" evidence="10">
    <location>
        <begin position="12"/>
        <end position="30"/>
    </location>
</feature>
<dbReference type="PANTHER" id="PTHR43134:SF1">
    <property type="entry name" value="SIGNAL RECOGNITION PARTICLE RECEPTOR SUBUNIT ALPHA"/>
    <property type="match status" value="1"/>
</dbReference>
<evidence type="ECO:0000256" key="3">
    <source>
        <dbReference type="ARBA" id="ARBA00022741"/>
    </source>
</evidence>
<dbReference type="Gene3D" id="1.20.120.140">
    <property type="entry name" value="Signal recognition particle SRP54, nucleotide-binding domain"/>
    <property type="match status" value="1"/>
</dbReference>
<sequence length="371" mass="38501">MDVSWIPGSADLVVVIVAAVAVLGGAGAYLKSRRRSGEPTQRGYAPYPVDDAAVRETPAEPSVVTEAPESPDSRLARLRARIGGGLGASLLAIFSRGALSQDDWDELEETLLLADVGASATDDILAGLQARLRAEPDGDPRTMLRAVLIETIDPTLDRSLRLAEPGAGKYEPIVVVGVNGVGKTTTVGKIARMLVAEGHAVVLAAADTFRAAAADQLETWGARVGVPVVRSDREGADPASVAFEGADRARTDGADVLLVDTAGRLQNKAGLMDELGKLVRVVTKVKEPVEVLLVLDATTGQNGLAQARVFAEVAQVTGIVLTKLDGTAKGGIVVAVQRELGVPVKLIGLGEGADDLAPFDVEQFVDGLLGS</sequence>
<dbReference type="InterPro" id="IPR003593">
    <property type="entry name" value="AAA+_ATPase"/>
</dbReference>
<evidence type="ECO:0000256" key="2">
    <source>
        <dbReference type="ARBA" id="ARBA00022490"/>
    </source>
</evidence>
<evidence type="ECO:0000256" key="4">
    <source>
        <dbReference type="ARBA" id="ARBA00022801"/>
    </source>
</evidence>
<name>A0ABT8GDX9_9MICO</name>
<dbReference type="InterPro" id="IPR036225">
    <property type="entry name" value="SRP/SRP_N"/>
</dbReference>
<feature type="domain" description="SRP54-type proteins GTP-binding" evidence="11">
    <location>
        <begin position="343"/>
        <end position="356"/>
    </location>
</feature>
<accession>A0ABT8GDX9</accession>
<organism evidence="12 13">
    <name type="scientific">Demequina muriae</name>
    <dbReference type="NCBI Taxonomy" id="3051664"/>
    <lineage>
        <taxon>Bacteria</taxon>
        <taxon>Bacillati</taxon>
        <taxon>Actinomycetota</taxon>
        <taxon>Actinomycetes</taxon>
        <taxon>Micrococcales</taxon>
        <taxon>Demequinaceae</taxon>
        <taxon>Demequina</taxon>
    </lineage>
</organism>
<comment type="catalytic activity">
    <reaction evidence="8 9">
        <text>GTP + H2O = GDP + phosphate + H(+)</text>
        <dbReference type="Rhea" id="RHEA:19669"/>
        <dbReference type="ChEBI" id="CHEBI:15377"/>
        <dbReference type="ChEBI" id="CHEBI:15378"/>
        <dbReference type="ChEBI" id="CHEBI:37565"/>
        <dbReference type="ChEBI" id="CHEBI:43474"/>
        <dbReference type="ChEBI" id="CHEBI:58189"/>
        <dbReference type="EC" id="3.6.5.4"/>
    </reaction>
</comment>
<dbReference type="SMART" id="SM00963">
    <property type="entry name" value="SRP54_N"/>
    <property type="match status" value="1"/>
</dbReference>
<keyword evidence="7 9" id="KW-0675">Receptor</keyword>
<dbReference type="InterPro" id="IPR013822">
    <property type="entry name" value="Signal_recog_particl_SRP54_hlx"/>
</dbReference>
<keyword evidence="10" id="KW-0812">Transmembrane</keyword>
<comment type="similarity">
    <text evidence="9">Belongs to the GTP-binding SRP family. FtsY subfamily.</text>
</comment>
<dbReference type="HAMAP" id="MF_00920">
    <property type="entry name" value="FtsY"/>
    <property type="match status" value="1"/>
</dbReference>
<evidence type="ECO:0000256" key="6">
    <source>
        <dbReference type="ARBA" id="ARBA00023136"/>
    </source>
</evidence>
<comment type="subcellular location">
    <subcellularLocation>
        <location evidence="9">Cell membrane</location>
        <topology evidence="9">Peripheral membrane protein</topology>
        <orientation evidence="9">Cytoplasmic side</orientation>
    </subcellularLocation>
    <subcellularLocation>
        <location evidence="9">Cytoplasm</location>
    </subcellularLocation>
</comment>
<dbReference type="SUPFAM" id="SSF47364">
    <property type="entry name" value="Domain of the SRP/SRP receptor G-proteins"/>
    <property type="match status" value="1"/>
</dbReference>